<keyword evidence="9" id="KW-1185">Reference proteome</keyword>
<feature type="domain" description="Fe2OG dioxygenase" evidence="7">
    <location>
        <begin position="192"/>
        <end position="301"/>
    </location>
</feature>
<dbReference type="PANTHER" id="PTHR10869">
    <property type="entry name" value="PROLYL 4-HYDROXYLASE ALPHA SUBUNIT"/>
    <property type="match status" value="1"/>
</dbReference>
<dbReference type="InterPro" id="IPR006620">
    <property type="entry name" value="Pro_4_hyd_alph"/>
</dbReference>
<evidence type="ECO:0000256" key="4">
    <source>
        <dbReference type="ARBA" id="ARBA00022964"/>
    </source>
</evidence>
<evidence type="ECO:0000256" key="5">
    <source>
        <dbReference type="ARBA" id="ARBA00023002"/>
    </source>
</evidence>
<comment type="caution">
    <text evidence="8">The sequence shown here is derived from an EMBL/GenBank/DDBJ whole genome shotgun (WGS) entry which is preliminary data.</text>
</comment>
<comment type="cofactor">
    <cofactor evidence="1">
        <name>L-ascorbate</name>
        <dbReference type="ChEBI" id="CHEBI:38290"/>
    </cofactor>
</comment>
<dbReference type="Proteomes" id="UP000571084">
    <property type="component" value="Unassembled WGS sequence"/>
</dbReference>
<sequence length="310" mass="33712">MSTVIHFSPDLSVWILHNLNQGCAPTALIQEMQAQQMTAQAAHAIVAAFVTARQSGQPPPVDSVVIEDAQQAPQPGRQSAQASEPDYVYEAPIFHSGSTLHTTDRSVRIAARAARPMLAVLEGLLSADECEELITLARPRLTRSTVVDPPTGLNVVTGQRSSLGMFFRLQENGLIARLDKRISEAMNLPIENGEGLQILHYPTGAGSAPHFDFLIPSNAANQNSIARSGQRVSTMVTYLNDVASGGETIFPQAGWSVSPQRGNAVYFEYCNSRNQVDHGSLHASNPVERGEKWVATKWMRQRRFVSADGV</sequence>
<evidence type="ECO:0000313" key="9">
    <source>
        <dbReference type="Proteomes" id="UP000571084"/>
    </source>
</evidence>
<dbReference type="GO" id="GO:0005506">
    <property type="term" value="F:iron ion binding"/>
    <property type="evidence" value="ECO:0007669"/>
    <property type="project" value="InterPro"/>
</dbReference>
<dbReference type="Gene3D" id="2.60.120.620">
    <property type="entry name" value="q2cbj1_9rhob like domain"/>
    <property type="match status" value="1"/>
</dbReference>
<gene>
    <name evidence="8" type="ORF">HNR39_000518</name>
</gene>
<evidence type="ECO:0000256" key="6">
    <source>
        <dbReference type="ARBA" id="ARBA00023004"/>
    </source>
</evidence>
<evidence type="ECO:0000313" key="8">
    <source>
        <dbReference type="EMBL" id="MBB5198708.1"/>
    </source>
</evidence>
<accession>A0A840RP43</accession>
<evidence type="ECO:0000259" key="7">
    <source>
        <dbReference type="PROSITE" id="PS51471"/>
    </source>
</evidence>
<dbReference type="InterPro" id="IPR044862">
    <property type="entry name" value="Pro_4_hyd_alph_FE2OG_OXY"/>
</dbReference>
<protein>
    <submittedName>
        <fullName evidence="8">Prolyl 4-hydroxylase</fullName>
        <ecNumber evidence="8">1.14.11.2</ecNumber>
    </submittedName>
</protein>
<keyword evidence="5 8" id="KW-0560">Oxidoreductase</keyword>
<evidence type="ECO:0000256" key="2">
    <source>
        <dbReference type="ARBA" id="ARBA00022723"/>
    </source>
</evidence>
<dbReference type="RefSeq" id="WP_168052856.1">
    <property type="nucleotide sequence ID" value="NZ_JAAOZT010000002.1"/>
</dbReference>
<dbReference type="SMART" id="SM00702">
    <property type="entry name" value="P4Hc"/>
    <property type="match status" value="1"/>
</dbReference>
<dbReference type="GO" id="GO:0004656">
    <property type="term" value="F:procollagen-proline 4-dioxygenase activity"/>
    <property type="evidence" value="ECO:0007669"/>
    <property type="project" value="UniProtKB-EC"/>
</dbReference>
<keyword evidence="2" id="KW-0479">Metal-binding</keyword>
<dbReference type="PANTHER" id="PTHR10869:SF246">
    <property type="entry name" value="TRANSMEMBRANE PROLYL 4-HYDROXYLASE"/>
    <property type="match status" value="1"/>
</dbReference>
<keyword evidence="4" id="KW-0223">Dioxygenase</keyword>
<dbReference type="EC" id="1.14.11.2" evidence="8"/>
<proteinExistence type="predicted"/>
<dbReference type="GO" id="GO:0031418">
    <property type="term" value="F:L-ascorbic acid binding"/>
    <property type="evidence" value="ECO:0007669"/>
    <property type="project" value="UniProtKB-KW"/>
</dbReference>
<evidence type="ECO:0000256" key="1">
    <source>
        <dbReference type="ARBA" id="ARBA00001961"/>
    </source>
</evidence>
<name>A0A840RP43_9BURK</name>
<organism evidence="8 9">
    <name type="scientific">Glaciimonas immobilis</name>
    <dbReference type="NCBI Taxonomy" id="728004"/>
    <lineage>
        <taxon>Bacteria</taxon>
        <taxon>Pseudomonadati</taxon>
        <taxon>Pseudomonadota</taxon>
        <taxon>Betaproteobacteria</taxon>
        <taxon>Burkholderiales</taxon>
        <taxon>Oxalobacteraceae</taxon>
        <taxon>Glaciimonas</taxon>
    </lineage>
</organism>
<keyword evidence="3" id="KW-0847">Vitamin C</keyword>
<dbReference type="EMBL" id="JACHHQ010000001">
    <property type="protein sequence ID" value="MBB5198708.1"/>
    <property type="molecule type" value="Genomic_DNA"/>
</dbReference>
<keyword evidence="6" id="KW-0408">Iron</keyword>
<evidence type="ECO:0000256" key="3">
    <source>
        <dbReference type="ARBA" id="ARBA00022896"/>
    </source>
</evidence>
<dbReference type="AlphaFoldDB" id="A0A840RP43"/>
<reference evidence="8 9" key="1">
    <citation type="submission" date="2020-08" db="EMBL/GenBank/DDBJ databases">
        <title>Genomic Encyclopedia of Type Strains, Phase IV (KMG-IV): sequencing the most valuable type-strain genomes for metagenomic binning, comparative biology and taxonomic classification.</title>
        <authorList>
            <person name="Goeker M."/>
        </authorList>
    </citation>
    <scope>NUCLEOTIDE SEQUENCE [LARGE SCALE GENOMIC DNA]</scope>
    <source>
        <strain evidence="8 9">DSM 23240</strain>
    </source>
</reference>
<dbReference type="InterPro" id="IPR005123">
    <property type="entry name" value="Oxoglu/Fe-dep_dioxygenase_dom"/>
</dbReference>
<dbReference type="InterPro" id="IPR045054">
    <property type="entry name" value="P4HA-like"/>
</dbReference>
<dbReference type="PROSITE" id="PS51471">
    <property type="entry name" value="FE2OG_OXY"/>
    <property type="match status" value="1"/>
</dbReference>
<dbReference type="Pfam" id="PF13640">
    <property type="entry name" value="2OG-FeII_Oxy_3"/>
    <property type="match status" value="1"/>
</dbReference>